<evidence type="ECO:0000259" key="1">
    <source>
        <dbReference type="PROSITE" id="PS50995"/>
    </source>
</evidence>
<dbReference type="InterPro" id="IPR036390">
    <property type="entry name" value="WH_DNA-bd_sf"/>
</dbReference>
<keyword evidence="3" id="KW-1185">Reference proteome</keyword>
<dbReference type="PROSITE" id="PS50995">
    <property type="entry name" value="HTH_MARR_2"/>
    <property type="match status" value="1"/>
</dbReference>
<organism evidence="2 3">
    <name type="scientific">Marmoricola endophyticus</name>
    <dbReference type="NCBI Taxonomy" id="2040280"/>
    <lineage>
        <taxon>Bacteria</taxon>
        <taxon>Bacillati</taxon>
        <taxon>Actinomycetota</taxon>
        <taxon>Actinomycetes</taxon>
        <taxon>Propionibacteriales</taxon>
        <taxon>Nocardioidaceae</taxon>
        <taxon>Marmoricola</taxon>
    </lineage>
</organism>
<dbReference type="Proteomes" id="UP000649179">
    <property type="component" value="Unassembled WGS sequence"/>
</dbReference>
<reference evidence="2" key="1">
    <citation type="journal article" date="2014" name="Int. J. Syst. Evol. Microbiol.">
        <title>Complete genome sequence of Corynebacterium casei LMG S-19264T (=DSM 44701T), isolated from a smear-ripened cheese.</title>
        <authorList>
            <consortium name="US DOE Joint Genome Institute (JGI-PGF)"/>
            <person name="Walter F."/>
            <person name="Albersmeier A."/>
            <person name="Kalinowski J."/>
            <person name="Ruckert C."/>
        </authorList>
    </citation>
    <scope>NUCLEOTIDE SEQUENCE</scope>
    <source>
        <strain evidence="2">CGMCC 1.16067</strain>
    </source>
</reference>
<feature type="domain" description="HTH marR-type" evidence="1">
    <location>
        <begin position="9"/>
        <end position="141"/>
    </location>
</feature>
<dbReference type="PANTHER" id="PTHR33164">
    <property type="entry name" value="TRANSCRIPTIONAL REGULATOR, MARR FAMILY"/>
    <property type="match status" value="1"/>
</dbReference>
<proteinExistence type="predicted"/>
<dbReference type="PANTHER" id="PTHR33164:SF95">
    <property type="entry name" value="TRANSCRIPTIONAL REGULATOR"/>
    <property type="match status" value="1"/>
</dbReference>
<dbReference type="AlphaFoldDB" id="A0A917BPI1"/>
<dbReference type="PRINTS" id="PR00598">
    <property type="entry name" value="HTHMARR"/>
</dbReference>
<reference evidence="2" key="2">
    <citation type="submission" date="2020-09" db="EMBL/GenBank/DDBJ databases">
        <authorList>
            <person name="Sun Q."/>
            <person name="Zhou Y."/>
        </authorList>
    </citation>
    <scope>NUCLEOTIDE SEQUENCE</scope>
    <source>
        <strain evidence="2">CGMCC 1.16067</strain>
    </source>
</reference>
<evidence type="ECO:0000313" key="2">
    <source>
        <dbReference type="EMBL" id="GGF51246.1"/>
    </source>
</evidence>
<sequence>MSRDSDDPRDLLAYLLKHAHLRLTGLVDAGLAPYDIDGKDFGVLRVVATGEPKSQAAVAQILAIDRTTMVALVDALERKGVVTRRPDPADRRRNVVELTEQGRTTYDKAAEAYAAAEQELLAPLEEARASDLARLLRELVSAERSA</sequence>
<evidence type="ECO:0000313" key="3">
    <source>
        <dbReference type="Proteomes" id="UP000649179"/>
    </source>
</evidence>
<dbReference type="Pfam" id="PF12802">
    <property type="entry name" value="MarR_2"/>
    <property type="match status" value="1"/>
</dbReference>
<name>A0A917BPI1_9ACTN</name>
<dbReference type="InterPro" id="IPR000835">
    <property type="entry name" value="HTH_MarR-typ"/>
</dbReference>
<dbReference type="GO" id="GO:0006950">
    <property type="term" value="P:response to stress"/>
    <property type="evidence" value="ECO:0007669"/>
    <property type="project" value="TreeGrafter"/>
</dbReference>
<dbReference type="SMART" id="SM00347">
    <property type="entry name" value="HTH_MARR"/>
    <property type="match status" value="1"/>
</dbReference>
<dbReference type="Gene3D" id="1.10.10.10">
    <property type="entry name" value="Winged helix-like DNA-binding domain superfamily/Winged helix DNA-binding domain"/>
    <property type="match status" value="1"/>
</dbReference>
<dbReference type="InterPro" id="IPR039422">
    <property type="entry name" value="MarR/SlyA-like"/>
</dbReference>
<dbReference type="GO" id="GO:0003700">
    <property type="term" value="F:DNA-binding transcription factor activity"/>
    <property type="evidence" value="ECO:0007669"/>
    <property type="project" value="InterPro"/>
</dbReference>
<comment type="caution">
    <text evidence="2">The sequence shown here is derived from an EMBL/GenBank/DDBJ whole genome shotgun (WGS) entry which is preliminary data.</text>
</comment>
<dbReference type="InterPro" id="IPR036388">
    <property type="entry name" value="WH-like_DNA-bd_sf"/>
</dbReference>
<protein>
    <submittedName>
        <fullName evidence="2">MarR family transcriptional regulator</fullName>
    </submittedName>
</protein>
<gene>
    <name evidence="2" type="ORF">GCM10011519_26570</name>
</gene>
<dbReference type="RefSeq" id="WP_188780204.1">
    <property type="nucleotide sequence ID" value="NZ_BMKQ01000001.1"/>
</dbReference>
<dbReference type="EMBL" id="BMKQ01000001">
    <property type="protein sequence ID" value="GGF51246.1"/>
    <property type="molecule type" value="Genomic_DNA"/>
</dbReference>
<accession>A0A917BPI1</accession>
<dbReference type="SUPFAM" id="SSF46785">
    <property type="entry name" value="Winged helix' DNA-binding domain"/>
    <property type="match status" value="1"/>
</dbReference>